<dbReference type="RefSeq" id="WP_188971731.1">
    <property type="nucleotide sequence ID" value="NZ_BMOL01000009.1"/>
</dbReference>
<dbReference type="Gene3D" id="3.30.930.10">
    <property type="entry name" value="Bira Bifunctional Protein, Domain 2"/>
    <property type="match status" value="1"/>
</dbReference>
<dbReference type="InterPro" id="IPR045864">
    <property type="entry name" value="aa-tRNA-synth_II/BPL/LPL"/>
</dbReference>
<dbReference type="NCBIfam" id="TIGR00414">
    <property type="entry name" value="serS"/>
    <property type="match status" value="1"/>
</dbReference>
<evidence type="ECO:0000256" key="10">
    <source>
        <dbReference type="ARBA" id="ARBA00023146"/>
    </source>
</evidence>
<proteinExistence type="inferred from homology"/>
<evidence type="ECO:0000256" key="8">
    <source>
        <dbReference type="ARBA" id="ARBA00022840"/>
    </source>
</evidence>
<dbReference type="InterPro" id="IPR015866">
    <property type="entry name" value="Ser-tRNA-synth_1_N"/>
</dbReference>
<dbReference type="PRINTS" id="PR00981">
    <property type="entry name" value="TRNASYNTHSER"/>
</dbReference>
<dbReference type="EC" id="6.1.1.11" evidence="4 14"/>
<sequence length="425" mass="47030">MLDLKFIRENAGAVKRAIKVKGISLDLDELLALDHELLGVKQRVEAMQAERNANAKLVPKATPDERPALIVKGKELGEEIKALEPALRAHEEQLRQLLLRVPNIPLDSVPVGADDSENVELRREGTLPEFAFPPLDHVELLELQGWSDPERVAQVSGSRSYLLKGEAVLLEMAVQMFALDFLSARGFTPLSTSALVRPEAFLGSGHFPGGEDQVYKIEGDELMLAGTSEVPVNSLYAGEQLPLAALPITFAAISAAFRSEAGSAGRDVRGLIRVHEFRKVEQYVLCRADETEALEWFGKILKNAEDLLTALELPYRVVQNCTGDMGAGKVLMYDLESWVPSENLYRETHSCSYLGDWQARRTGLRYREEDGKLTYAHTLNNTGIATPRILVPFLENHQQANGTIRVPQALRAYLGGKETLGRAVR</sequence>
<keyword evidence="10" id="KW-0030">Aminoacyl-tRNA synthetase</keyword>
<comment type="caution">
    <text evidence="16">The sequence shown here is derived from an EMBL/GenBank/DDBJ whole genome shotgun (WGS) entry which is preliminary data.</text>
</comment>
<keyword evidence="17" id="KW-1185">Reference proteome</keyword>
<keyword evidence="5" id="KW-0963">Cytoplasm</keyword>
<dbReference type="Pfam" id="PF00587">
    <property type="entry name" value="tRNA-synt_2b"/>
    <property type="match status" value="1"/>
</dbReference>
<dbReference type="GO" id="GO:0016874">
    <property type="term" value="F:ligase activity"/>
    <property type="evidence" value="ECO:0007669"/>
    <property type="project" value="UniProtKB-KW"/>
</dbReference>
<dbReference type="PROSITE" id="PS50862">
    <property type="entry name" value="AA_TRNA_LIGASE_II"/>
    <property type="match status" value="1"/>
</dbReference>
<dbReference type="CDD" id="cd00770">
    <property type="entry name" value="SerRS_core"/>
    <property type="match status" value="1"/>
</dbReference>
<dbReference type="SUPFAM" id="SSF55681">
    <property type="entry name" value="Class II aaRS and biotin synthetases"/>
    <property type="match status" value="1"/>
</dbReference>
<evidence type="ECO:0000259" key="15">
    <source>
        <dbReference type="PROSITE" id="PS50862"/>
    </source>
</evidence>
<keyword evidence="8" id="KW-0067">ATP-binding</keyword>
<dbReference type="EMBL" id="BMOL01000009">
    <property type="protein sequence ID" value="GGL83275.1"/>
    <property type="molecule type" value="Genomic_DNA"/>
</dbReference>
<dbReference type="InterPro" id="IPR033729">
    <property type="entry name" value="SerRS_core"/>
</dbReference>
<dbReference type="PIRSF" id="PIRSF001529">
    <property type="entry name" value="Ser-tRNA-synth_IIa"/>
    <property type="match status" value="1"/>
</dbReference>
<gene>
    <name evidence="16" type="primary">serS</name>
    <name evidence="16" type="ORF">GCM10010840_21270</name>
</gene>
<comment type="catalytic activity">
    <reaction evidence="12">
        <text>tRNA(Sec) + L-serine + ATP = L-seryl-tRNA(Sec) + AMP + diphosphate + H(+)</text>
        <dbReference type="Rhea" id="RHEA:42580"/>
        <dbReference type="Rhea" id="RHEA-COMP:9742"/>
        <dbReference type="Rhea" id="RHEA-COMP:10128"/>
        <dbReference type="ChEBI" id="CHEBI:15378"/>
        <dbReference type="ChEBI" id="CHEBI:30616"/>
        <dbReference type="ChEBI" id="CHEBI:33019"/>
        <dbReference type="ChEBI" id="CHEBI:33384"/>
        <dbReference type="ChEBI" id="CHEBI:78442"/>
        <dbReference type="ChEBI" id="CHEBI:78533"/>
        <dbReference type="ChEBI" id="CHEBI:456215"/>
        <dbReference type="EC" id="6.1.1.11"/>
    </reaction>
</comment>
<comment type="subcellular location">
    <subcellularLocation>
        <location evidence="1">Cytoplasm</location>
    </subcellularLocation>
</comment>
<dbReference type="InterPro" id="IPR002314">
    <property type="entry name" value="aa-tRNA-synt_IIb"/>
</dbReference>
<evidence type="ECO:0000256" key="4">
    <source>
        <dbReference type="ARBA" id="ARBA00012840"/>
    </source>
</evidence>
<comment type="pathway">
    <text evidence="2">Aminoacyl-tRNA biosynthesis; selenocysteinyl-tRNA(Sec) biosynthesis; L-seryl-tRNA(Sec) from L-serine and tRNA(Sec): step 1/1.</text>
</comment>
<dbReference type="Gene3D" id="1.10.287.40">
    <property type="entry name" value="Serine-tRNA synthetase, tRNA binding domain"/>
    <property type="match status" value="2"/>
</dbReference>
<reference evidence="17" key="1">
    <citation type="journal article" date="2019" name="Int. J. Syst. Evol. Microbiol.">
        <title>The Global Catalogue of Microorganisms (GCM) 10K type strain sequencing project: providing services to taxonomists for standard genome sequencing and annotation.</title>
        <authorList>
            <consortium name="The Broad Institute Genomics Platform"/>
            <consortium name="The Broad Institute Genome Sequencing Center for Infectious Disease"/>
            <person name="Wu L."/>
            <person name="Ma J."/>
        </authorList>
    </citation>
    <scope>NUCLEOTIDE SEQUENCE [LARGE SCALE GENOMIC DNA]</scope>
    <source>
        <strain evidence="17">JCM 15442</strain>
    </source>
</reference>
<evidence type="ECO:0000256" key="12">
    <source>
        <dbReference type="ARBA" id="ARBA00047929"/>
    </source>
</evidence>
<dbReference type="SUPFAM" id="SSF46589">
    <property type="entry name" value="tRNA-binding arm"/>
    <property type="match status" value="1"/>
</dbReference>
<dbReference type="PANTHER" id="PTHR43697">
    <property type="entry name" value="SERYL-TRNA SYNTHETASE"/>
    <property type="match status" value="1"/>
</dbReference>
<evidence type="ECO:0000256" key="5">
    <source>
        <dbReference type="ARBA" id="ARBA00022490"/>
    </source>
</evidence>
<keyword evidence="6 16" id="KW-0436">Ligase</keyword>
<accession>A0ABQ2GBL9</accession>
<evidence type="ECO:0000256" key="7">
    <source>
        <dbReference type="ARBA" id="ARBA00022741"/>
    </source>
</evidence>
<keyword evidence="9" id="KW-0648">Protein biosynthesis</keyword>
<feature type="domain" description="Aminoacyl-transfer RNA synthetases class-II family profile" evidence="15">
    <location>
        <begin position="136"/>
        <end position="407"/>
    </location>
</feature>
<evidence type="ECO:0000256" key="13">
    <source>
        <dbReference type="ARBA" id="ARBA00048823"/>
    </source>
</evidence>
<dbReference type="InterPro" id="IPR006195">
    <property type="entry name" value="aa-tRNA-synth_II"/>
</dbReference>
<evidence type="ECO:0000256" key="11">
    <source>
        <dbReference type="ARBA" id="ARBA00039158"/>
    </source>
</evidence>
<evidence type="ECO:0000256" key="14">
    <source>
        <dbReference type="NCBIfam" id="TIGR00414"/>
    </source>
</evidence>
<dbReference type="Proteomes" id="UP000639973">
    <property type="component" value="Unassembled WGS sequence"/>
</dbReference>
<dbReference type="InterPro" id="IPR042103">
    <property type="entry name" value="SerRS_1_N_sf"/>
</dbReference>
<keyword evidence="7" id="KW-0547">Nucleotide-binding</keyword>
<dbReference type="PANTHER" id="PTHR43697:SF1">
    <property type="entry name" value="SERINE--TRNA LIGASE"/>
    <property type="match status" value="1"/>
</dbReference>
<protein>
    <recommendedName>
        <fullName evidence="11 14">Serine--tRNA ligase</fullName>
        <ecNumber evidence="4 14">6.1.1.11</ecNumber>
    </recommendedName>
</protein>
<evidence type="ECO:0000256" key="2">
    <source>
        <dbReference type="ARBA" id="ARBA00005045"/>
    </source>
</evidence>
<comment type="catalytic activity">
    <reaction evidence="13">
        <text>tRNA(Ser) + L-serine + ATP = L-seryl-tRNA(Ser) + AMP + diphosphate + H(+)</text>
        <dbReference type="Rhea" id="RHEA:12292"/>
        <dbReference type="Rhea" id="RHEA-COMP:9669"/>
        <dbReference type="Rhea" id="RHEA-COMP:9703"/>
        <dbReference type="ChEBI" id="CHEBI:15378"/>
        <dbReference type="ChEBI" id="CHEBI:30616"/>
        <dbReference type="ChEBI" id="CHEBI:33019"/>
        <dbReference type="ChEBI" id="CHEBI:33384"/>
        <dbReference type="ChEBI" id="CHEBI:78442"/>
        <dbReference type="ChEBI" id="CHEBI:78533"/>
        <dbReference type="ChEBI" id="CHEBI:456215"/>
        <dbReference type="EC" id="6.1.1.11"/>
    </reaction>
</comment>
<evidence type="ECO:0000256" key="1">
    <source>
        <dbReference type="ARBA" id="ARBA00004496"/>
    </source>
</evidence>
<evidence type="ECO:0000256" key="9">
    <source>
        <dbReference type="ARBA" id="ARBA00022917"/>
    </source>
</evidence>
<organism evidence="16 17">
    <name type="scientific">Deinococcus aerolatus</name>
    <dbReference type="NCBI Taxonomy" id="522487"/>
    <lineage>
        <taxon>Bacteria</taxon>
        <taxon>Thermotogati</taxon>
        <taxon>Deinococcota</taxon>
        <taxon>Deinococci</taxon>
        <taxon>Deinococcales</taxon>
        <taxon>Deinococcaceae</taxon>
        <taxon>Deinococcus</taxon>
    </lineage>
</organism>
<name>A0ABQ2GBL9_9DEIO</name>
<comment type="similarity">
    <text evidence="3">Belongs to the class-II aminoacyl-tRNA synthetase family. Type-1 seryl-tRNA synthetase subfamily.</text>
</comment>
<dbReference type="InterPro" id="IPR010978">
    <property type="entry name" value="tRNA-bd_arm"/>
</dbReference>
<dbReference type="Pfam" id="PF02403">
    <property type="entry name" value="Seryl_tRNA_N"/>
    <property type="match status" value="1"/>
</dbReference>
<evidence type="ECO:0000313" key="17">
    <source>
        <dbReference type="Proteomes" id="UP000639973"/>
    </source>
</evidence>
<evidence type="ECO:0000256" key="3">
    <source>
        <dbReference type="ARBA" id="ARBA00010728"/>
    </source>
</evidence>
<evidence type="ECO:0000313" key="16">
    <source>
        <dbReference type="EMBL" id="GGL83275.1"/>
    </source>
</evidence>
<dbReference type="InterPro" id="IPR002317">
    <property type="entry name" value="Ser-tRNA-ligase_type_1"/>
</dbReference>
<evidence type="ECO:0000256" key="6">
    <source>
        <dbReference type="ARBA" id="ARBA00022598"/>
    </source>
</evidence>